<dbReference type="InterPro" id="IPR039090">
    <property type="entry name" value="CD7"/>
</dbReference>
<feature type="domain" description="Immunoglobulin V-set" evidence="2">
    <location>
        <begin position="25"/>
        <end position="100"/>
    </location>
</feature>
<keyword evidence="1" id="KW-1133">Transmembrane helix</keyword>
<keyword evidence="1" id="KW-0472">Membrane</keyword>
<feature type="transmembrane region" description="Helical" evidence="1">
    <location>
        <begin position="146"/>
        <end position="169"/>
    </location>
</feature>
<organism evidence="4 5">
    <name type="scientific">Silurus asotus</name>
    <name type="common">Amur catfish</name>
    <name type="synonym">Parasilurus asotus</name>
    <dbReference type="NCBI Taxonomy" id="30991"/>
    <lineage>
        <taxon>Eukaryota</taxon>
        <taxon>Metazoa</taxon>
        <taxon>Chordata</taxon>
        <taxon>Craniata</taxon>
        <taxon>Vertebrata</taxon>
        <taxon>Euteleostomi</taxon>
        <taxon>Actinopterygii</taxon>
        <taxon>Neopterygii</taxon>
        <taxon>Teleostei</taxon>
        <taxon>Ostariophysi</taxon>
        <taxon>Siluriformes</taxon>
        <taxon>Siluridae</taxon>
        <taxon>Silurus</taxon>
    </lineage>
</organism>
<dbReference type="InterPro" id="IPR013106">
    <property type="entry name" value="Ig_V-set"/>
</dbReference>
<dbReference type="PANTHER" id="PTHR15343">
    <property type="entry name" value="CD7"/>
    <property type="match status" value="1"/>
</dbReference>
<dbReference type="InterPro" id="IPR036179">
    <property type="entry name" value="Ig-like_dom_sf"/>
</dbReference>
<keyword evidence="1" id="KW-0812">Transmembrane</keyword>
<sequence length="214" mass="24346">METEQMLVSGSDCQSRILIVRIGENATIKCRSNAGQDGVYLYFQKKETNTVTVLYYYKDGTLTLEDTFKDRVGINKNLGDFSVVLSHVKTTDQGVYWCKFNKEDVYSDSEKTTLFIQPKTGKICVTENIPVTKNIPVTEERCLFTVSWGVICGQSVLILLLVFILVKLWHDRGNYTPKQQPSNGVYEDMRGHTKMALQNPAYESSQRCTRSDLI</sequence>
<dbReference type="Gene3D" id="2.60.40.10">
    <property type="entry name" value="Immunoglobulins"/>
    <property type="match status" value="1"/>
</dbReference>
<proteinExistence type="predicted"/>
<dbReference type="Proteomes" id="UP001205998">
    <property type="component" value="Unassembled WGS sequence"/>
</dbReference>
<dbReference type="GO" id="GO:0016020">
    <property type="term" value="C:membrane"/>
    <property type="evidence" value="ECO:0007669"/>
    <property type="project" value="InterPro"/>
</dbReference>
<reference evidence="4" key="1">
    <citation type="submission" date="2018-07" db="EMBL/GenBank/DDBJ databases">
        <title>Comparative genomics of catfishes provides insights into carnivory and benthic adaptation.</title>
        <authorList>
            <person name="Zhang Y."/>
            <person name="Wang D."/>
            <person name="Peng Z."/>
            <person name="Zheng S."/>
            <person name="Shao F."/>
            <person name="Tao W."/>
        </authorList>
    </citation>
    <scope>NUCLEOTIDE SEQUENCE</scope>
    <source>
        <strain evidence="4">Chongqing</strain>
    </source>
</reference>
<dbReference type="SMART" id="SM00409">
    <property type="entry name" value="IG"/>
    <property type="match status" value="1"/>
</dbReference>
<comment type="caution">
    <text evidence="4">The sequence shown here is derived from an EMBL/GenBank/DDBJ whole genome shotgun (WGS) entry which is preliminary data.</text>
</comment>
<keyword evidence="5" id="KW-1185">Reference proteome</keyword>
<dbReference type="GO" id="GO:0002250">
    <property type="term" value="P:adaptive immune response"/>
    <property type="evidence" value="ECO:0007669"/>
    <property type="project" value="InterPro"/>
</dbReference>
<dbReference type="InterPro" id="IPR003599">
    <property type="entry name" value="Ig_sub"/>
</dbReference>
<dbReference type="EMBL" id="MU562415">
    <property type="protein sequence ID" value="KAI5613781.1"/>
    <property type="molecule type" value="Genomic_DNA"/>
</dbReference>
<evidence type="ECO:0000259" key="3">
    <source>
        <dbReference type="SMART" id="SM00409"/>
    </source>
</evidence>
<dbReference type="InterPro" id="IPR013783">
    <property type="entry name" value="Ig-like_fold"/>
</dbReference>
<evidence type="ECO:0000313" key="4">
    <source>
        <dbReference type="EMBL" id="KAI5613781.1"/>
    </source>
</evidence>
<evidence type="ECO:0000313" key="5">
    <source>
        <dbReference type="Proteomes" id="UP001205998"/>
    </source>
</evidence>
<dbReference type="AlphaFoldDB" id="A0AAD5FEE1"/>
<accession>A0AAD5FEE1</accession>
<dbReference type="SMART" id="SM00406">
    <property type="entry name" value="IGv"/>
    <property type="match status" value="1"/>
</dbReference>
<dbReference type="SUPFAM" id="SSF48726">
    <property type="entry name" value="Immunoglobulin"/>
    <property type="match status" value="1"/>
</dbReference>
<name>A0AAD5FEE1_SILAS</name>
<dbReference type="GO" id="GO:0038023">
    <property type="term" value="F:signaling receptor activity"/>
    <property type="evidence" value="ECO:0007669"/>
    <property type="project" value="InterPro"/>
</dbReference>
<gene>
    <name evidence="4" type="ORF">C0J50_4185</name>
</gene>
<evidence type="ECO:0000259" key="2">
    <source>
        <dbReference type="SMART" id="SM00406"/>
    </source>
</evidence>
<feature type="domain" description="Immunoglobulin" evidence="3">
    <location>
        <begin position="15"/>
        <end position="117"/>
    </location>
</feature>
<evidence type="ECO:0000256" key="1">
    <source>
        <dbReference type="SAM" id="Phobius"/>
    </source>
</evidence>
<protein>
    <submittedName>
        <fullName evidence="4">Uncharacterized protein</fullName>
    </submittedName>
</protein>
<dbReference type="PANTHER" id="PTHR15343:SF0">
    <property type="entry name" value="T-CELL ANTIGEN CD7"/>
    <property type="match status" value="1"/>
</dbReference>
<dbReference type="Pfam" id="PF07686">
    <property type="entry name" value="V-set"/>
    <property type="match status" value="1"/>
</dbReference>